<sequence length="130" mass="15289">MILRHRKEQKKATTKEVPNVATTTEITANDKDWHIRTSLVEKLRGDIIKGLKSSHIYYLEPGMEDKGLKLSRGEEYELFLPFVKKGYFVYHEERRIHLSSIMQYRVTKHRDSETNALEITEEVLTKNAQL</sequence>
<proteinExistence type="predicted"/>
<name>A0A8S5RK49_9VIRU</name>
<accession>A0A8S5RK49</accession>
<protein>
    <submittedName>
        <fullName evidence="1">Uncharacterized protein</fullName>
    </submittedName>
</protein>
<organism evidence="1">
    <name type="scientific">virus sp. ctDJ83</name>
    <dbReference type="NCBI Taxonomy" id="2827625"/>
    <lineage>
        <taxon>Viruses</taxon>
    </lineage>
</organism>
<evidence type="ECO:0000313" key="1">
    <source>
        <dbReference type="EMBL" id="DAE31356.1"/>
    </source>
</evidence>
<dbReference type="EMBL" id="BK059107">
    <property type="protein sequence ID" value="DAE31356.1"/>
    <property type="molecule type" value="Genomic_DNA"/>
</dbReference>
<reference evidence="1" key="1">
    <citation type="journal article" date="2021" name="Proc. Natl. Acad. Sci. U.S.A.">
        <title>A Catalog of Tens of Thousands of Viruses from Human Metagenomes Reveals Hidden Associations with Chronic Diseases.</title>
        <authorList>
            <person name="Tisza M.J."/>
            <person name="Buck C.B."/>
        </authorList>
    </citation>
    <scope>NUCLEOTIDE SEQUENCE</scope>
    <source>
        <strain evidence="1">CtDJ83</strain>
    </source>
</reference>